<evidence type="ECO:0000313" key="3">
    <source>
        <dbReference type="Proteomes" id="UP001281003"/>
    </source>
</evidence>
<gene>
    <name evidence="2" type="ORF">B0T20DRAFT_396061</name>
</gene>
<protein>
    <submittedName>
        <fullName evidence="2">Uncharacterized protein</fullName>
    </submittedName>
</protein>
<reference evidence="2" key="2">
    <citation type="submission" date="2023-07" db="EMBL/GenBank/DDBJ databases">
        <authorList>
            <consortium name="Lawrence Berkeley National Laboratory"/>
            <person name="Haridas S."/>
            <person name="Hensen N."/>
            <person name="Bonometti L."/>
            <person name="Westerberg I."/>
            <person name="Brannstrom I.O."/>
            <person name="Guillou S."/>
            <person name="Cros-Aarteil S."/>
            <person name="Calhoun S."/>
            <person name="Kuo A."/>
            <person name="Mondo S."/>
            <person name="Pangilinan J."/>
            <person name="Riley R."/>
            <person name="LaButti K."/>
            <person name="Andreopoulos B."/>
            <person name="Lipzen A."/>
            <person name="Chen C."/>
            <person name="Yanf M."/>
            <person name="Daum C."/>
            <person name="Ng V."/>
            <person name="Clum A."/>
            <person name="Steindorff A."/>
            <person name="Ohm R."/>
            <person name="Martin F."/>
            <person name="Silar P."/>
            <person name="Natvig D."/>
            <person name="Lalanne C."/>
            <person name="Gautier V."/>
            <person name="Ament-velasquez S.L."/>
            <person name="Kruys A."/>
            <person name="Hutchinson M.I."/>
            <person name="Powell A.J."/>
            <person name="Barry K."/>
            <person name="Miller A.N."/>
            <person name="Grigoriev I.V."/>
            <person name="Debuchy R."/>
            <person name="Gladieux P."/>
            <person name="Thoren M.H."/>
            <person name="Johannesson H."/>
        </authorList>
    </citation>
    <scope>NUCLEOTIDE SEQUENCE</scope>
    <source>
        <strain evidence="2">FGSC 1904</strain>
    </source>
</reference>
<evidence type="ECO:0000313" key="2">
    <source>
        <dbReference type="EMBL" id="KAK3392423.1"/>
    </source>
</evidence>
<dbReference type="EMBL" id="JAUTDP010000011">
    <property type="protein sequence ID" value="KAK3392423.1"/>
    <property type="molecule type" value="Genomic_DNA"/>
</dbReference>
<sequence length="291" mass="33611">MSITALRNKGSSNTLRGKGSFANLRQQGSSSSLRESSTPVSEKISELLADIMLGVFVYPWMFHFEKDSDNTQSNRDRWETRVHDLRQHGRKLYFWFRELKIQIGPTETSKPLVNLLSGIIEESKGLCSLYISSAKLYQEPAELFARLDDPENNFALFNRPEGNRIPFDFESTRKLIYQLIGQFKVPKPKEGSSLPPPVPHKWTAEMAEEYMEKYWTDLTLPWEAEGDYENLRMQLARTKFERDEMVRDGIWMSPLAGLNCYHWETTSDADGIISYLSWMSTAQLNADDMIV</sequence>
<reference evidence="2" key="1">
    <citation type="journal article" date="2023" name="Mol. Phylogenet. Evol.">
        <title>Genome-scale phylogeny and comparative genomics of the fungal order Sordariales.</title>
        <authorList>
            <person name="Hensen N."/>
            <person name="Bonometti L."/>
            <person name="Westerberg I."/>
            <person name="Brannstrom I.O."/>
            <person name="Guillou S."/>
            <person name="Cros-Aarteil S."/>
            <person name="Calhoun S."/>
            <person name="Haridas S."/>
            <person name="Kuo A."/>
            <person name="Mondo S."/>
            <person name="Pangilinan J."/>
            <person name="Riley R."/>
            <person name="LaButti K."/>
            <person name="Andreopoulos B."/>
            <person name="Lipzen A."/>
            <person name="Chen C."/>
            <person name="Yan M."/>
            <person name="Daum C."/>
            <person name="Ng V."/>
            <person name="Clum A."/>
            <person name="Steindorff A."/>
            <person name="Ohm R.A."/>
            <person name="Martin F."/>
            <person name="Silar P."/>
            <person name="Natvig D.O."/>
            <person name="Lalanne C."/>
            <person name="Gautier V."/>
            <person name="Ament-Velasquez S.L."/>
            <person name="Kruys A."/>
            <person name="Hutchinson M.I."/>
            <person name="Powell A.J."/>
            <person name="Barry K."/>
            <person name="Miller A.N."/>
            <person name="Grigoriev I.V."/>
            <person name="Debuchy R."/>
            <person name="Gladieux P."/>
            <person name="Hiltunen Thoren M."/>
            <person name="Johannesson H."/>
        </authorList>
    </citation>
    <scope>NUCLEOTIDE SEQUENCE</scope>
    <source>
        <strain evidence="2">FGSC 1904</strain>
    </source>
</reference>
<keyword evidence="3" id="KW-1185">Reference proteome</keyword>
<feature type="compositionally biased region" description="Polar residues" evidence="1">
    <location>
        <begin position="1"/>
        <end position="15"/>
    </location>
</feature>
<evidence type="ECO:0000256" key="1">
    <source>
        <dbReference type="SAM" id="MobiDB-lite"/>
    </source>
</evidence>
<organism evidence="2 3">
    <name type="scientific">Sordaria brevicollis</name>
    <dbReference type="NCBI Taxonomy" id="83679"/>
    <lineage>
        <taxon>Eukaryota</taxon>
        <taxon>Fungi</taxon>
        <taxon>Dikarya</taxon>
        <taxon>Ascomycota</taxon>
        <taxon>Pezizomycotina</taxon>
        <taxon>Sordariomycetes</taxon>
        <taxon>Sordariomycetidae</taxon>
        <taxon>Sordariales</taxon>
        <taxon>Sordariaceae</taxon>
        <taxon>Sordaria</taxon>
    </lineage>
</organism>
<name>A0AAE0U642_SORBR</name>
<feature type="region of interest" description="Disordered" evidence="1">
    <location>
        <begin position="1"/>
        <end position="37"/>
    </location>
</feature>
<accession>A0AAE0U642</accession>
<proteinExistence type="predicted"/>
<comment type="caution">
    <text evidence="2">The sequence shown here is derived from an EMBL/GenBank/DDBJ whole genome shotgun (WGS) entry which is preliminary data.</text>
</comment>
<dbReference type="AlphaFoldDB" id="A0AAE0U642"/>
<dbReference type="Proteomes" id="UP001281003">
    <property type="component" value="Unassembled WGS sequence"/>
</dbReference>